<sequence>MLRVYARMSLYFDSKVQSPDPGCININIEWHEQHPLLAVSSYSQERGGFVTIYDELGDPLPDVVWPQHAVAQVTALAWHPTKKLLVTGWENGDLQAWAGDPEFISVQSVHQAPITILQWSTLGGRLVSGDTAGSLVGLKVDSRGHILTVFHHELKDPLTHIAFRRNPKHMSHGLDINGLAKAAVAGDERALDLFSGWRPRTAGQRFSLHPGQGDNLCFYMGAISGTLFYCTEEGTCTEVLNTEGALLKKLLYHEHKDNLIVMTEDLNVGQFQVNPSGQLIELMKVKLSGRSQDASVVWAGPGLLAVITGDLSVRFWDLDTGESYLLDAEPVNPSISDSSAGASNLPTEVFTSLSFCSQKGILSAGTNVGTIVMWRFLVGDTGGDVLQEGRSGFSTSTDPAQNWLRELPCNVRGAVKHVTWSQSHPLLAVNTITSVFVLREQELCAHYGKLVSAVQVSPSQLVVEVESKENRGSCHTLELNTDLQVKGVAVTTDHVALWSSKTFVVYQLITEGLGDDTRITSKTVGSFSCEVESALIHEQSLLILEGEQTAIQVRTFQGTIKQMLTTNDTEGQPIGMQLCGSFLTVATAAGWIKIWNLSRREAKHHSNPKNLEDAVDDFGEIIAATCNSSGTKVSLTIAKSNFLPDPKLFIWDVESDSLRYFNLATGKLDIHDDGDTENYLVDQEQLTPSSALEQISTGTSQEVSGRFVLSHVWDEDEPRLLVCEAKLLPKSGKSKMSVPLPEPSPGTSSSRRASSSTMTMPAASNSDKESKEAEVVLVTFFATPDSEHLLLQDVTPLQSGKHSHLLAVHIPYYLLLRKHSQQQTGKSSSGMVERFIMKDFEGLQNCDKQTRDAVLDFSYNLSVGNMDEAFRAIKTISSEAVWESLARMCVKTKRLDVAFVCLGHMKHARGAMALREAMNEPELDARVAMLAVQLGLTEDAERLYSSCGRWDLLNKMYQSGGEWDRALKIAEEKDRIHLRTTYFKYACHLEAKGDLMGATRMYERADVHHGQVPRMLLDDQQALEQYVLKSKDPQLVKWWGQYMESTGNMDRAVHYYKEAKDHFSLVRVLCFQQNLSQASEIASATGDRAACYHLARQYEAMGKISEAIHFFSRAQAYGTAVRICKEQGMEEQVWNLALLAGPREQLEAAQYFESSDKPEPDKAVLLYHRAGMLHKALDLAFKNQQFSALQFIAVDLNSTSDPALIQKCARFFVENGQYDKAVNLLAVGKQYVEALSLCIEHNIPVTEDLAEKLTMNKGEGDEATRVRVLEKVAESALAQGNYHLATKKFTQAGNKVAAMKALLKSGDTEKIIFFANVSRQREIYIMAANYLQSLDWQNQPEVLKNIVAFYTKGRAPDLLANFYVACAQVEVDEYQSYEKALGALAEAGRCLAKVTTPRDPVQHQRVLDNLNTRTVLVKRFVDIRRVSDRGDRETALAQCRQLLQHSGDLDAAGVRVGDVYALMVDSLMAGGDFQGAQQLVEEFRRTAGPGVNLAYYLSSSTLDRLARELGMNLKTSFGSGDKVRAGPVRQERVTDQDEPLDEEVEIIEEEEVLEVEPHSPTHLFKNGQAYAI</sequence>
<proteinExistence type="predicted"/>
<evidence type="ECO:0000256" key="7">
    <source>
        <dbReference type="SAM" id="MobiDB-lite"/>
    </source>
</evidence>
<evidence type="ECO:0000313" key="12">
    <source>
        <dbReference type="EMBL" id="KDR10066.1"/>
    </source>
</evidence>
<dbReference type="FunFam" id="1.25.40.470:FF:000028">
    <property type="entry name" value="Intraflagellar transport protein 140-like protein"/>
    <property type="match status" value="1"/>
</dbReference>
<evidence type="ECO:0000259" key="9">
    <source>
        <dbReference type="Pfam" id="PF23385"/>
    </source>
</evidence>
<evidence type="ECO:0000256" key="3">
    <source>
        <dbReference type="ARBA" id="ARBA00022737"/>
    </source>
</evidence>
<evidence type="ECO:0000259" key="10">
    <source>
        <dbReference type="Pfam" id="PF24760"/>
    </source>
</evidence>
<dbReference type="Pfam" id="PF24760">
    <property type="entry name" value="TPR_IF140_C"/>
    <property type="match status" value="1"/>
</dbReference>
<dbReference type="FunCoup" id="A0A067QLA3">
    <property type="interactions" value="564"/>
</dbReference>
<dbReference type="FunFam" id="1.25.40.470:FF:000011">
    <property type="entry name" value="Intraflagellar transport protein 140"/>
    <property type="match status" value="1"/>
</dbReference>
<dbReference type="OrthoDB" id="10258787at2759"/>
<dbReference type="Gene3D" id="1.25.40.470">
    <property type="match status" value="2"/>
</dbReference>
<evidence type="ECO:0000256" key="2">
    <source>
        <dbReference type="ARBA" id="ARBA00022574"/>
    </source>
</evidence>
<dbReference type="PANTHER" id="PTHR15722">
    <property type="entry name" value="IFT140/172-RELATED"/>
    <property type="match status" value="1"/>
</dbReference>
<keyword evidence="5" id="KW-0969">Cilium</keyword>
<dbReference type="SUPFAM" id="SSF81901">
    <property type="entry name" value="HCP-like"/>
    <property type="match status" value="1"/>
</dbReference>
<dbReference type="PANTHER" id="PTHR15722:SF7">
    <property type="entry name" value="INTRAFLAGELLAR TRANSPORT PROTEIN 140 HOMOLOG"/>
    <property type="match status" value="1"/>
</dbReference>
<feature type="domain" description="IF140 C-terminal TPR" evidence="10">
    <location>
        <begin position="1357"/>
        <end position="1483"/>
    </location>
</feature>
<evidence type="ECO:0000256" key="1">
    <source>
        <dbReference type="ARBA" id="ARBA00004138"/>
    </source>
</evidence>
<protein>
    <submittedName>
        <fullName evidence="12">Intraflagellar transport protein 140-like protein</fullName>
    </submittedName>
</protein>
<dbReference type="GO" id="GO:0005930">
    <property type="term" value="C:axoneme"/>
    <property type="evidence" value="ECO:0007669"/>
    <property type="project" value="TreeGrafter"/>
</dbReference>
<accession>A0A067QLA3</accession>
<keyword evidence="2" id="KW-0853">WD repeat</keyword>
<dbReference type="SMART" id="SM00320">
    <property type="entry name" value="WD40"/>
    <property type="match status" value="3"/>
</dbReference>
<dbReference type="Proteomes" id="UP000027135">
    <property type="component" value="Unassembled WGS sequence"/>
</dbReference>
<dbReference type="Pfam" id="PF24762">
    <property type="entry name" value="TPR_IF140-IFT172"/>
    <property type="match status" value="1"/>
</dbReference>
<dbReference type="Gene3D" id="2.130.10.10">
    <property type="entry name" value="YVTN repeat-like/Quinoprotein amine dehydrogenase"/>
    <property type="match status" value="2"/>
</dbReference>
<dbReference type="Pfam" id="PF23385">
    <property type="entry name" value="Beta-prop_IFT140_2nd"/>
    <property type="match status" value="1"/>
</dbReference>
<keyword evidence="4" id="KW-0802">TPR repeat</keyword>
<dbReference type="InParanoid" id="A0A067QLA3"/>
<feature type="domain" description="IF140/IFT172/WDR19 TPR" evidence="11">
    <location>
        <begin position="864"/>
        <end position="1349"/>
    </location>
</feature>
<name>A0A067QLA3_ZOONE</name>
<dbReference type="Pfam" id="PF23383">
    <property type="entry name" value="Beta-prop_IFT140_1st"/>
    <property type="match status" value="1"/>
</dbReference>
<evidence type="ECO:0000313" key="13">
    <source>
        <dbReference type="Proteomes" id="UP000027135"/>
    </source>
</evidence>
<evidence type="ECO:0000259" key="11">
    <source>
        <dbReference type="Pfam" id="PF24762"/>
    </source>
</evidence>
<feature type="region of interest" description="Disordered" evidence="7">
    <location>
        <begin position="732"/>
        <end position="768"/>
    </location>
</feature>
<dbReference type="GO" id="GO:0035721">
    <property type="term" value="P:intraciliary retrograde transport"/>
    <property type="evidence" value="ECO:0007669"/>
    <property type="project" value="TreeGrafter"/>
</dbReference>
<dbReference type="InterPro" id="IPR036322">
    <property type="entry name" value="WD40_repeat_dom_sf"/>
</dbReference>
<feature type="domain" description="IFT140 first beta-propeller" evidence="8">
    <location>
        <begin position="10"/>
        <end position="441"/>
    </location>
</feature>
<dbReference type="SUPFAM" id="SSF50978">
    <property type="entry name" value="WD40 repeat-like"/>
    <property type="match status" value="1"/>
</dbReference>
<reference evidence="12 13" key="1">
    <citation type="journal article" date="2014" name="Nat. Commun.">
        <title>Molecular traces of alternative social organization in a termite genome.</title>
        <authorList>
            <person name="Terrapon N."/>
            <person name="Li C."/>
            <person name="Robertson H.M."/>
            <person name="Ji L."/>
            <person name="Meng X."/>
            <person name="Booth W."/>
            <person name="Chen Z."/>
            <person name="Childers C.P."/>
            <person name="Glastad K.M."/>
            <person name="Gokhale K."/>
            <person name="Gowin J."/>
            <person name="Gronenberg W."/>
            <person name="Hermansen R.A."/>
            <person name="Hu H."/>
            <person name="Hunt B.G."/>
            <person name="Huylmans A.K."/>
            <person name="Khalil S.M."/>
            <person name="Mitchell R.D."/>
            <person name="Munoz-Torres M.C."/>
            <person name="Mustard J.A."/>
            <person name="Pan H."/>
            <person name="Reese J.T."/>
            <person name="Scharf M.E."/>
            <person name="Sun F."/>
            <person name="Vogel H."/>
            <person name="Xiao J."/>
            <person name="Yang W."/>
            <person name="Yang Z."/>
            <person name="Yang Z."/>
            <person name="Zhou J."/>
            <person name="Zhu J."/>
            <person name="Brent C.S."/>
            <person name="Elsik C.G."/>
            <person name="Goodisman M.A."/>
            <person name="Liberles D.A."/>
            <person name="Roe R.M."/>
            <person name="Vargo E.L."/>
            <person name="Vilcinskas A."/>
            <person name="Wang J."/>
            <person name="Bornberg-Bauer E."/>
            <person name="Korb J."/>
            <person name="Zhang G."/>
            <person name="Liebig J."/>
        </authorList>
    </citation>
    <scope>NUCLEOTIDE SEQUENCE [LARGE SCALE GENOMIC DNA]</scope>
    <source>
        <tissue evidence="12">Whole organism</tissue>
    </source>
</reference>
<comment type="subcellular location">
    <subcellularLocation>
        <location evidence="1">Cell projection</location>
        <location evidence="1">Cilium</location>
    </subcellularLocation>
</comment>
<dbReference type="InterPro" id="IPR056155">
    <property type="entry name" value="Beta-prop_IFT140_2nd"/>
</dbReference>
<organism evidence="12 13">
    <name type="scientific">Zootermopsis nevadensis</name>
    <name type="common">Dampwood termite</name>
    <dbReference type="NCBI Taxonomy" id="136037"/>
    <lineage>
        <taxon>Eukaryota</taxon>
        <taxon>Metazoa</taxon>
        <taxon>Ecdysozoa</taxon>
        <taxon>Arthropoda</taxon>
        <taxon>Hexapoda</taxon>
        <taxon>Insecta</taxon>
        <taxon>Pterygota</taxon>
        <taxon>Neoptera</taxon>
        <taxon>Polyneoptera</taxon>
        <taxon>Dictyoptera</taxon>
        <taxon>Blattodea</taxon>
        <taxon>Blattoidea</taxon>
        <taxon>Termitoidae</taxon>
        <taxon>Termopsidae</taxon>
        <taxon>Zootermopsis</taxon>
    </lineage>
</organism>
<evidence type="ECO:0000256" key="6">
    <source>
        <dbReference type="ARBA" id="ARBA00023273"/>
    </source>
</evidence>
<evidence type="ECO:0000259" key="8">
    <source>
        <dbReference type="Pfam" id="PF23383"/>
    </source>
</evidence>
<keyword evidence="3" id="KW-0677">Repeat</keyword>
<evidence type="ECO:0000256" key="4">
    <source>
        <dbReference type="ARBA" id="ARBA00022803"/>
    </source>
</evidence>
<dbReference type="InterPro" id="IPR001680">
    <property type="entry name" value="WD40_rpt"/>
</dbReference>
<keyword evidence="12" id="KW-0282">Flagellum</keyword>
<dbReference type="STRING" id="136037.A0A067QLA3"/>
<dbReference type="eggNOG" id="KOG3617">
    <property type="taxonomic scope" value="Eukaryota"/>
</dbReference>
<dbReference type="InterPro" id="IPR056154">
    <property type="entry name" value="Beta-prop_IFT140_1st"/>
</dbReference>
<gene>
    <name evidence="12" type="ORF">L798_15303</name>
</gene>
<dbReference type="InterPro" id="IPR015943">
    <property type="entry name" value="WD40/YVTN_repeat-like_dom_sf"/>
</dbReference>
<dbReference type="EMBL" id="KK853186">
    <property type="protein sequence ID" value="KDR10066.1"/>
    <property type="molecule type" value="Genomic_DNA"/>
</dbReference>
<dbReference type="OMA" id="YAQFMES"/>
<dbReference type="GO" id="GO:0030991">
    <property type="term" value="C:intraciliary transport particle A"/>
    <property type="evidence" value="ECO:0007669"/>
    <property type="project" value="TreeGrafter"/>
</dbReference>
<dbReference type="GO" id="GO:0036064">
    <property type="term" value="C:ciliary basal body"/>
    <property type="evidence" value="ECO:0007669"/>
    <property type="project" value="TreeGrafter"/>
</dbReference>
<evidence type="ECO:0000256" key="5">
    <source>
        <dbReference type="ARBA" id="ARBA00023069"/>
    </source>
</evidence>
<keyword evidence="13" id="KW-1185">Reference proteome</keyword>
<feature type="domain" description="IFT140 second beta-propeller" evidence="9">
    <location>
        <begin position="451"/>
        <end position="818"/>
    </location>
</feature>
<feature type="compositionally biased region" description="Low complexity" evidence="7">
    <location>
        <begin position="745"/>
        <end position="765"/>
    </location>
</feature>
<dbReference type="InterPro" id="IPR056156">
    <property type="entry name" value="TPR_IF140_C"/>
</dbReference>
<keyword evidence="6" id="KW-0966">Cell projection</keyword>
<dbReference type="InterPro" id="IPR056168">
    <property type="entry name" value="TPR_IF140/IFT172/WDR19"/>
</dbReference>